<reference evidence="1" key="1">
    <citation type="journal article" date="2023" name="Science">
        <title>Genome structures resolve the early diversification of teleost fishes.</title>
        <authorList>
            <person name="Parey E."/>
            <person name="Louis A."/>
            <person name="Montfort J."/>
            <person name="Bouchez O."/>
            <person name="Roques C."/>
            <person name="Iampietro C."/>
            <person name="Lluch J."/>
            <person name="Castinel A."/>
            <person name="Donnadieu C."/>
            <person name="Desvignes T."/>
            <person name="Floi Bucao C."/>
            <person name="Jouanno E."/>
            <person name="Wen M."/>
            <person name="Mejri S."/>
            <person name="Dirks R."/>
            <person name="Jansen H."/>
            <person name="Henkel C."/>
            <person name="Chen W.J."/>
            <person name="Zahm M."/>
            <person name="Cabau C."/>
            <person name="Klopp C."/>
            <person name="Thompson A.W."/>
            <person name="Robinson-Rechavi M."/>
            <person name="Braasch I."/>
            <person name="Lecointre G."/>
            <person name="Bobe J."/>
            <person name="Postlethwait J.H."/>
            <person name="Berthelot C."/>
            <person name="Roest Crollius H."/>
            <person name="Guiguen Y."/>
        </authorList>
    </citation>
    <scope>NUCLEOTIDE SEQUENCE</scope>
    <source>
        <strain evidence="1">WJC10195</strain>
    </source>
</reference>
<sequence>MSVNETALKWFSQKPSGPSDGFTLLSLPLLQGGPQACLVGIFTLPADAPLQAGPQLSLVLTLGLRDHTVDIERRMASSVTVQWFLSQGIQRAYKRAHAQKCAAMNVYTRARFRVWLGDGVCGHLCRVLNF</sequence>
<organism evidence="1 2">
    <name type="scientific">Synaphobranchus kaupii</name>
    <name type="common">Kaup's arrowtooth eel</name>
    <dbReference type="NCBI Taxonomy" id="118154"/>
    <lineage>
        <taxon>Eukaryota</taxon>
        <taxon>Metazoa</taxon>
        <taxon>Chordata</taxon>
        <taxon>Craniata</taxon>
        <taxon>Vertebrata</taxon>
        <taxon>Euteleostomi</taxon>
        <taxon>Actinopterygii</taxon>
        <taxon>Neopterygii</taxon>
        <taxon>Teleostei</taxon>
        <taxon>Anguilliformes</taxon>
        <taxon>Synaphobranchidae</taxon>
        <taxon>Synaphobranchus</taxon>
    </lineage>
</organism>
<comment type="caution">
    <text evidence="1">The sequence shown here is derived from an EMBL/GenBank/DDBJ whole genome shotgun (WGS) entry which is preliminary data.</text>
</comment>
<name>A0A9Q1F7F1_SYNKA</name>
<evidence type="ECO:0000313" key="2">
    <source>
        <dbReference type="Proteomes" id="UP001152622"/>
    </source>
</evidence>
<protein>
    <submittedName>
        <fullName evidence="1">Uncharacterized protein</fullName>
    </submittedName>
</protein>
<dbReference type="Proteomes" id="UP001152622">
    <property type="component" value="Chromosome 8"/>
</dbReference>
<proteinExistence type="predicted"/>
<accession>A0A9Q1F7F1</accession>
<gene>
    <name evidence="1" type="ORF">SKAU_G00240880</name>
</gene>
<dbReference type="AlphaFoldDB" id="A0A9Q1F7F1"/>
<dbReference type="EMBL" id="JAINUF010000008">
    <property type="protein sequence ID" value="KAJ8352612.1"/>
    <property type="molecule type" value="Genomic_DNA"/>
</dbReference>
<evidence type="ECO:0000313" key="1">
    <source>
        <dbReference type="EMBL" id="KAJ8352612.1"/>
    </source>
</evidence>
<keyword evidence="2" id="KW-1185">Reference proteome</keyword>